<feature type="transmembrane region" description="Helical" evidence="6">
    <location>
        <begin position="396"/>
        <end position="416"/>
    </location>
</feature>
<evidence type="ECO:0000256" key="4">
    <source>
        <dbReference type="ARBA" id="ARBA00022989"/>
    </source>
</evidence>
<dbReference type="Proteomes" id="UP000321513">
    <property type="component" value="Unassembled WGS sequence"/>
</dbReference>
<evidence type="ECO:0008006" key="9">
    <source>
        <dbReference type="Google" id="ProtNLM"/>
    </source>
</evidence>
<keyword evidence="5 6" id="KW-0472">Membrane</keyword>
<dbReference type="PANTHER" id="PTHR33529:SF6">
    <property type="entry name" value="YJGP_YJGQ FAMILY PERMEASE"/>
    <property type="match status" value="1"/>
</dbReference>
<evidence type="ECO:0000313" key="8">
    <source>
        <dbReference type="Proteomes" id="UP000321513"/>
    </source>
</evidence>
<dbReference type="InterPro" id="IPR005495">
    <property type="entry name" value="LptG/LptF_permease"/>
</dbReference>
<comment type="subcellular location">
    <subcellularLocation>
        <location evidence="1">Cell membrane</location>
        <topology evidence="1">Multi-pass membrane protein</topology>
    </subcellularLocation>
</comment>
<evidence type="ECO:0000256" key="1">
    <source>
        <dbReference type="ARBA" id="ARBA00004651"/>
    </source>
</evidence>
<dbReference type="EMBL" id="BJYT01000015">
    <property type="protein sequence ID" value="GEO11044.1"/>
    <property type="molecule type" value="Genomic_DNA"/>
</dbReference>
<dbReference type="GO" id="GO:0015920">
    <property type="term" value="P:lipopolysaccharide transport"/>
    <property type="evidence" value="ECO:0007669"/>
    <property type="project" value="TreeGrafter"/>
</dbReference>
<evidence type="ECO:0000256" key="2">
    <source>
        <dbReference type="ARBA" id="ARBA00022475"/>
    </source>
</evidence>
<accession>A0A512BGG1</accession>
<organism evidence="7 8">
    <name type="scientific">Segetibacter aerophilus</name>
    <dbReference type="NCBI Taxonomy" id="670293"/>
    <lineage>
        <taxon>Bacteria</taxon>
        <taxon>Pseudomonadati</taxon>
        <taxon>Bacteroidota</taxon>
        <taxon>Chitinophagia</taxon>
        <taxon>Chitinophagales</taxon>
        <taxon>Chitinophagaceae</taxon>
        <taxon>Segetibacter</taxon>
    </lineage>
</organism>
<dbReference type="Pfam" id="PF03739">
    <property type="entry name" value="LptF_LptG"/>
    <property type="match status" value="1"/>
</dbReference>
<dbReference type="GO" id="GO:0043190">
    <property type="term" value="C:ATP-binding cassette (ABC) transporter complex"/>
    <property type="evidence" value="ECO:0007669"/>
    <property type="project" value="TreeGrafter"/>
</dbReference>
<evidence type="ECO:0000256" key="6">
    <source>
        <dbReference type="SAM" id="Phobius"/>
    </source>
</evidence>
<gene>
    <name evidence="7" type="ORF">SAE01_35400</name>
</gene>
<comment type="caution">
    <text evidence="7">The sequence shown here is derived from an EMBL/GenBank/DDBJ whole genome shotgun (WGS) entry which is preliminary data.</text>
</comment>
<protein>
    <recommendedName>
        <fullName evidence="9">Permease</fullName>
    </recommendedName>
</protein>
<dbReference type="PANTHER" id="PTHR33529">
    <property type="entry name" value="SLR0882 PROTEIN-RELATED"/>
    <property type="match status" value="1"/>
</dbReference>
<feature type="transmembrane region" description="Helical" evidence="6">
    <location>
        <begin position="21"/>
        <end position="48"/>
    </location>
</feature>
<keyword evidence="8" id="KW-1185">Reference proteome</keyword>
<reference evidence="7 8" key="1">
    <citation type="submission" date="2019-07" db="EMBL/GenBank/DDBJ databases">
        <title>Whole genome shotgun sequence of Segetibacter aerophilus NBRC 106135.</title>
        <authorList>
            <person name="Hosoyama A."/>
            <person name="Uohara A."/>
            <person name="Ohji S."/>
            <person name="Ichikawa N."/>
        </authorList>
    </citation>
    <scope>NUCLEOTIDE SEQUENCE [LARGE SCALE GENOMIC DNA]</scope>
    <source>
        <strain evidence="7 8">NBRC 106135</strain>
    </source>
</reference>
<evidence type="ECO:0000313" key="7">
    <source>
        <dbReference type="EMBL" id="GEO11044.1"/>
    </source>
</evidence>
<feature type="transmembrane region" description="Helical" evidence="6">
    <location>
        <begin position="68"/>
        <end position="90"/>
    </location>
</feature>
<name>A0A512BGG1_9BACT</name>
<evidence type="ECO:0000256" key="5">
    <source>
        <dbReference type="ARBA" id="ARBA00023136"/>
    </source>
</evidence>
<sequence>MQFFWLYIDDLVGKGLDIGTLAHLTGLVAINWVPLALPLALLLSSIMTFGNLGESFELIAIKSAGIPLLRFMQPLFIVSVFIAGISFLFANNIMPVAVLKLNTLKYDIIVAKPAFDIKEGVFYDKIEGYVIKIGRKSKDGNTIKDVIIYEKNYGLQDYSLVAESGVMKVAPGNKLEFDLKNGWRYEEKGNRLTTNTQFTRVGFKEYKKILDLSSFQMSKTSDSAFRDNYKMLSVRQLSKTIDSLKNTASLFEKRAQNEVSIYFTFPKYADTGLNKIDPKSLPVVKSTDDLIPDSAKTLVRDRAQTQVSSARANIDLIATDYDTKQKDIKYHEIELQRKFTLAFACVILFLIGAPLGSIIRKGGLGTPLVFAVIFFVLFHLLNTFGEKFVRGGVMSAFTGMWLSTFVLIPISFFLTYKAMKDSQLFNQEYYYRSFKRLRIILSNFKNKRITT</sequence>
<dbReference type="AlphaFoldDB" id="A0A512BGG1"/>
<keyword evidence="2" id="KW-1003">Cell membrane</keyword>
<feature type="transmembrane region" description="Helical" evidence="6">
    <location>
        <begin position="365"/>
        <end position="384"/>
    </location>
</feature>
<evidence type="ECO:0000256" key="3">
    <source>
        <dbReference type="ARBA" id="ARBA00022692"/>
    </source>
</evidence>
<feature type="transmembrane region" description="Helical" evidence="6">
    <location>
        <begin position="339"/>
        <end position="359"/>
    </location>
</feature>
<keyword evidence="3 6" id="KW-0812">Transmembrane</keyword>
<proteinExistence type="predicted"/>
<keyword evidence="4 6" id="KW-1133">Transmembrane helix</keyword>